<protein>
    <submittedName>
        <fullName evidence="1">Calcineurin-like metallo-phosphoesterase superfamily protein</fullName>
    </submittedName>
</protein>
<keyword evidence="2" id="KW-1185">Reference proteome</keyword>
<gene>
    <name evidence="1" type="ORF">KPL71_002768</name>
</gene>
<organism evidence="1 2">
    <name type="scientific">Citrus sinensis</name>
    <name type="common">Sweet orange</name>
    <name type="synonym">Citrus aurantium var. sinensis</name>
    <dbReference type="NCBI Taxonomy" id="2711"/>
    <lineage>
        <taxon>Eukaryota</taxon>
        <taxon>Viridiplantae</taxon>
        <taxon>Streptophyta</taxon>
        <taxon>Embryophyta</taxon>
        <taxon>Tracheophyta</taxon>
        <taxon>Spermatophyta</taxon>
        <taxon>Magnoliopsida</taxon>
        <taxon>eudicotyledons</taxon>
        <taxon>Gunneridae</taxon>
        <taxon>Pentapetalae</taxon>
        <taxon>rosids</taxon>
        <taxon>malvids</taxon>
        <taxon>Sapindales</taxon>
        <taxon>Rutaceae</taxon>
        <taxon>Aurantioideae</taxon>
        <taxon>Citrus</taxon>
    </lineage>
</organism>
<reference evidence="2" key="1">
    <citation type="journal article" date="2023" name="Hortic. Res.">
        <title>A chromosome-level phased genome enabling allele-level studies in sweet orange: a case study on citrus Huanglongbing tolerance.</title>
        <authorList>
            <person name="Wu B."/>
            <person name="Yu Q."/>
            <person name="Deng Z."/>
            <person name="Duan Y."/>
            <person name="Luo F."/>
            <person name="Gmitter F. Jr."/>
        </authorList>
    </citation>
    <scope>NUCLEOTIDE SEQUENCE [LARGE SCALE GENOMIC DNA]</scope>
    <source>
        <strain evidence="2">cv. Valencia</strain>
    </source>
</reference>
<sequence length="310" mass="34536">MAKRPSWVCTLITQLSLCLALYVALNLGQPQKSIYQRTNGISSNRKGLDFYFISVTGGFRPLEQQTLLLKQMEDVAKSYDARFVINTSELGEDDPLKQNLATNLHVSFAGYLVVPVSKSSMVYYMLFVISSLTGVHLYTTKASKEKEVGCFQEQIRLPHGEALDIIGVNTGSLQGKIPTALPSASGDLLLNWLKSALEATNGQWCIVVGFHPLVICEEHEEQLEAKKIYEPLHHIFMKFGVNTYLSKHGCIKYSRQDSITYMENPGLIESGNGREMVDGFLLHKVSSLEIVGTQIFSAFNIAFQDSRDAN</sequence>
<dbReference type="Proteomes" id="UP000829398">
    <property type="component" value="Chromosome 1"/>
</dbReference>
<proteinExistence type="predicted"/>
<accession>A0ACB8P7G0</accession>
<evidence type="ECO:0000313" key="1">
    <source>
        <dbReference type="EMBL" id="KAH9806447.1"/>
    </source>
</evidence>
<dbReference type="EMBL" id="CM039170">
    <property type="protein sequence ID" value="KAH9806447.1"/>
    <property type="molecule type" value="Genomic_DNA"/>
</dbReference>
<comment type="caution">
    <text evidence="1">The sequence shown here is derived from an EMBL/GenBank/DDBJ whole genome shotgun (WGS) entry which is preliminary data.</text>
</comment>
<name>A0ACB8P7G0_CITSI</name>
<evidence type="ECO:0000313" key="2">
    <source>
        <dbReference type="Proteomes" id="UP000829398"/>
    </source>
</evidence>